<protein>
    <submittedName>
        <fullName evidence="4">Alpha-(1-2)-phosphatidylinositol mannosyltransferase</fullName>
    </submittedName>
</protein>
<keyword evidence="1 4" id="KW-0328">Glycosyltransferase</keyword>
<dbReference type="InterPro" id="IPR028098">
    <property type="entry name" value="Glyco_trans_4-like_N"/>
</dbReference>
<name>A0A2W5SLI2_9CORY</name>
<evidence type="ECO:0000256" key="2">
    <source>
        <dbReference type="ARBA" id="ARBA00022679"/>
    </source>
</evidence>
<evidence type="ECO:0000313" key="4">
    <source>
        <dbReference type="EMBL" id="PZR03380.1"/>
    </source>
</evidence>
<evidence type="ECO:0000259" key="3">
    <source>
        <dbReference type="Pfam" id="PF13439"/>
    </source>
</evidence>
<gene>
    <name evidence="4" type="ORF">DI525_10200</name>
</gene>
<dbReference type="PANTHER" id="PTHR45947">
    <property type="entry name" value="SULFOQUINOVOSYL TRANSFERASE SQD2"/>
    <property type="match status" value="1"/>
</dbReference>
<proteinExistence type="predicted"/>
<dbReference type="SUPFAM" id="SSF53756">
    <property type="entry name" value="UDP-Glycosyltransferase/glycogen phosphorylase"/>
    <property type="match status" value="1"/>
</dbReference>
<feature type="domain" description="Glycosyltransferase subfamily 4-like N-terminal" evidence="3">
    <location>
        <begin position="14"/>
        <end position="173"/>
    </location>
</feature>
<evidence type="ECO:0000256" key="1">
    <source>
        <dbReference type="ARBA" id="ARBA00022676"/>
    </source>
</evidence>
<dbReference type="GO" id="GO:0016757">
    <property type="term" value="F:glycosyltransferase activity"/>
    <property type="evidence" value="ECO:0007669"/>
    <property type="project" value="UniProtKB-KW"/>
</dbReference>
<evidence type="ECO:0000313" key="5">
    <source>
        <dbReference type="Proteomes" id="UP000249432"/>
    </source>
</evidence>
<dbReference type="AlphaFoldDB" id="A0A2W5SLI2"/>
<dbReference type="CDD" id="cd03801">
    <property type="entry name" value="GT4_PimA-like"/>
    <property type="match status" value="1"/>
</dbReference>
<sequence length="381" mass="41638">MRIGMVCPYSMDDPGGVQAHAIELSEQLIRRGHTVSLLAPASLKTHVPDFVVRAGRSIPIPYNGSVARLSFTASAFHAVRRWLNNHEFDLVHIHEPNAPSVSMIALKMAKIPVVATYHASADRSRVLETFIPVLTPMLERVRAGIAVSEMARRWQVEQLGGDPILIPNGVDTKFFSSADPWSGADDAISRLDPNRPRIIFLGRFDEPRKGLDVLIEAMPRISRAISGIEVVVVGTGDAKALSRRVAHVRDSITILGRLSNSDKARVFKASDVYVAPHLGGESFGIVLVEAMAAGAAVVASDIPAFRAVCDDGDAGWLFPPGDTDALVAAVTELFSDKDKRKEFAHKGFERSQRFDWSHVTTEVERVYETVLGPQGERNFSS</sequence>
<accession>A0A2W5SLI2</accession>
<dbReference type="RefSeq" id="WP_303735594.1">
    <property type="nucleotide sequence ID" value="NZ_CAKZHK010000009.1"/>
</dbReference>
<dbReference type="InterPro" id="IPR050194">
    <property type="entry name" value="Glycosyltransferase_grp1"/>
</dbReference>
<organism evidence="4 5">
    <name type="scientific">Corynebacterium kroppenstedtii</name>
    <dbReference type="NCBI Taxonomy" id="161879"/>
    <lineage>
        <taxon>Bacteria</taxon>
        <taxon>Bacillati</taxon>
        <taxon>Actinomycetota</taxon>
        <taxon>Actinomycetes</taxon>
        <taxon>Mycobacteriales</taxon>
        <taxon>Corynebacteriaceae</taxon>
        <taxon>Corynebacterium</taxon>
    </lineage>
</organism>
<dbReference type="PANTHER" id="PTHR45947:SF3">
    <property type="entry name" value="SULFOQUINOVOSYL TRANSFERASE SQD2"/>
    <property type="match status" value="1"/>
</dbReference>
<dbReference type="Proteomes" id="UP000249432">
    <property type="component" value="Unassembled WGS sequence"/>
</dbReference>
<dbReference type="EMBL" id="QFRA01000042">
    <property type="protein sequence ID" value="PZR03380.1"/>
    <property type="molecule type" value="Genomic_DNA"/>
</dbReference>
<dbReference type="GO" id="GO:1903509">
    <property type="term" value="P:liposaccharide metabolic process"/>
    <property type="evidence" value="ECO:0007669"/>
    <property type="project" value="UniProtKB-ARBA"/>
</dbReference>
<dbReference type="GO" id="GO:1901137">
    <property type="term" value="P:carbohydrate derivative biosynthetic process"/>
    <property type="evidence" value="ECO:0007669"/>
    <property type="project" value="UniProtKB-ARBA"/>
</dbReference>
<dbReference type="Pfam" id="PF13439">
    <property type="entry name" value="Glyco_transf_4"/>
    <property type="match status" value="1"/>
</dbReference>
<comment type="caution">
    <text evidence="4">The sequence shown here is derived from an EMBL/GenBank/DDBJ whole genome shotgun (WGS) entry which is preliminary data.</text>
</comment>
<reference evidence="4 5" key="1">
    <citation type="submission" date="2017-08" db="EMBL/GenBank/DDBJ databases">
        <title>Infants hospitalized years apart are colonized by the same room-sourced microbial strains.</title>
        <authorList>
            <person name="Brooks B."/>
            <person name="Olm M.R."/>
            <person name="Firek B.A."/>
            <person name="Baker R."/>
            <person name="Thomas B.C."/>
            <person name="Morowitz M.J."/>
            <person name="Banfield J.F."/>
        </authorList>
    </citation>
    <scope>NUCLEOTIDE SEQUENCE [LARGE SCALE GENOMIC DNA]</scope>
    <source>
        <strain evidence="4">S2_003_000_R1_3</strain>
    </source>
</reference>
<dbReference type="Pfam" id="PF13692">
    <property type="entry name" value="Glyco_trans_1_4"/>
    <property type="match status" value="1"/>
</dbReference>
<dbReference type="Gene3D" id="3.40.50.2000">
    <property type="entry name" value="Glycogen Phosphorylase B"/>
    <property type="match status" value="2"/>
</dbReference>
<keyword evidence="2 4" id="KW-0808">Transferase</keyword>